<accession>A0A2S2FF72</accession>
<organism evidence="1 2">
    <name type="scientific">Acinetobacter defluvii</name>
    <dbReference type="NCBI Taxonomy" id="1871111"/>
    <lineage>
        <taxon>Bacteria</taxon>
        <taxon>Pseudomonadati</taxon>
        <taxon>Pseudomonadota</taxon>
        <taxon>Gammaproteobacteria</taxon>
        <taxon>Moraxellales</taxon>
        <taxon>Moraxellaceae</taxon>
        <taxon>Acinetobacter</taxon>
    </lineage>
</organism>
<protein>
    <submittedName>
        <fullName evidence="1">Uncharacterized protein</fullName>
    </submittedName>
</protein>
<name>A0A2S2FF72_9GAMM</name>
<keyword evidence="2" id="KW-1185">Reference proteome</keyword>
<proteinExistence type="predicted"/>
<evidence type="ECO:0000313" key="1">
    <source>
        <dbReference type="EMBL" id="AWL28972.1"/>
    </source>
</evidence>
<sequence>MNDFFLAENRTYSVEIDEDSVVEVRQFLVRELDKVEVFANQIRLALKKDWCTDDLHPLINTNQIAVIMLISELTTLSKDLTIKLKEDYPNKLIEIFEMLLVVNKAYFEQENAKKPQDKKEKTTWFDSFQFLISKGHRHKDILNYSFGAFLEYLKAAQRHERNSILSQSSVMRVAYHADKKGFSNYTNEVNKD</sequence>
<gene>
    <name evidence="1" type="ORF">DJ533_10545</name>
</gene>
<dbReference type="EMBL" id="CP029397">
    <property type="protein sequence ID" value="AWL28972.1"/>
    <property type="molecule type" value="Genomic_DNA"/>
</dbReference>
<dbReference type="Proteomes" id="UP000245977">
    <property type="component" value="Chromosome"/>
</dbReference>
<dbReference type="RefSeq" id="WP_065995052.1">
    <property type="nucleotide sequence ID" value="NZ_CP029397.2"/>
</dbReference>
<dbReference type="STRING" id="1871111.GCA_001704615_01174"/>
<evidence type="ECO:0000313" key="2">
    <source>
        <dbReference type="Proteomes" id="UP000245977"/>
    </source>
</evidence>
<dbReference type="OrthoDB" id="6712787at2"/>
<dbReference type="KEGG" id="adv:DJ533_10545"/>
<dbReference type="AlphaFoldDB" id="A0A2S2FF72"/>
<reference evidence="1" key="1">
    <citation type="submission" date="2019-08" db="EMBL/GenBank/DDBJ databases">
        <title>The complete genome of Acinetobacter defluvii strain WCHAD010030.</title>
        <authorList>
            <person name="Hu Y."/>
            <person name="Qin J."/>
            <person name="Feng Y."/>
            <person name="Zong Z."/>
        </authorList>
    </citation>
    <scope>NUCLEOTIDE SEQUENCE</scope>
    <source>
        <strain evidence="1">WCHA30</strain>
    </source>
</reference>